<dbReference type="GO" id="GO:0030246">
    <property type="term" value="F:carbohydrate binding"/>
    <property type="evidence" value="ECO:0007669"/>
    <property type="project" value="InterPro"/>
</dbReference>
<feature type="chain" id="PRO_5031443295" description="ER membrane protein complex subunit 7 beta-sandwich domain-containing protein" evidence="8">
    <location>
        <begin position="16"/>
        <end position="205"/>
    </location>
</feature>
<sequence length="205" mass="23143">MRIATLLLLIVTALASDELVEVDLDYQNIEGRVLLPRDVIRNGARIILNGGERFAYVQNDGSFEMPMVPTGSHLLDFDVPNFVFNQVRIDMSKKKRGKIRATVSESGRIETVAYPLLMEPKSKATYFVPREEYNMSGILKNPMLLMMIFFGVMAFALPKMADPEEMKAQMKEMGMDNGQPPSLSGLWNQIKEEASAPPEGRRKRD</sequence>
<evidence type="ECO:0000256" key="3">
    <source>
        <dbReference type="ARBA" id="ARBA00022692"/>
    </source>
</evidence>
<keyword evidence="6" id="KW-0472">Membrane</keyword>
<dbReference type="GO" id="GO:0072546">
    <property type="term" value="C:EMC complex"/>
    <property type="evidence" value="ECO:0007669"/>
    <property type="project" value="TreeGrafter"/>
</dbReference>
<evidence type="ECO:0000256" key="7">
    <source>
        <dbReference type="SAM" id="MobiDB-lite"/>
    </source>
</evidence>
<accession>A0A7S1J7N9</accession>
<feature type="signal peptide" evidence="8">
    <location>
        <begin position="1"/>
        <end position="15"/>
    </location>
</feature>
<evidence type="ECO:0000256" key="8">
    <source>
        <dbReference type="SAM" id="SignalP"/>
    </source>
</evidence>
<evidence type="ECO:0000256" key="4">
    <source>
        <dbReference type="ARBA" id="ARBA00022729"/>
    </source>
</evidence>
<dbReference type="InterPro" id="IPR013784">
    <property type="entry name" value="Carb-bd-like_fold"/>
</dbReference>
<dbReference type="Pfam" id="PF09430">
    <property type="entry name" value="EMC7_beta-sandw"/>
    <property type="match status" value="1"/>
</dbReference>
<feature type="domain" description="ER membrane protein complex subunit 7 beta-sandwich" evidence="9">
    <location>
        <begin position="42"/>
        <end position="146"/>
    </location>
</feature>
<organism evidence="10">
    <name type="scientific">Eutreptiella gymnastica</name>
    <dbReference type="NCBI Taxonomy" id="73025"/>
    <lineage>
        <taxon>Eukaryota</taxon>
        <taxon>Discoba</taxon>
        <taxon>Euglenozoa</taxon>
        <taxon>Euglenida</taxon>
        <taxon>Spirocuta</taxon>
        <taxon>Euglenophyceae</taxon>
        <taxon>Eutreptiales</taxon>
        <taxon>Eutreptiaceae</taxon>
        <taxon>Eutreptiella</taxon>
    </lineage>
</organism>
<evidence type="ECO:0000256" key="1">
    <source>
        <dbReference type="ARBA" id="ARBA00004167"/>
    </source>
</evidence>
<evidence type="ECO:0000313" key="10">
    <source>
        <dbReference type="EMBL" id="CAD9034454.1"/>
    </source>
</evidence>
<dbReference type="InterPro" id="IPR019008">
    <property type="entry name" value="Beta_sandwich_EMC7"/>
</dbReference>
<evidence type="ECO:0000256" key="5">
    <source>
        <dbReference type="ARBA" id="ARBA00022989"/>
    </source>
</evidence>
<evidence type="ECO:0000256" key="6">
    <source>
        <dbReference type="ARBA" id="ARBA00023136"/>
    </source>
</evidence>
<keyword evidence="5" id="KW-1133">Transmembrane helix</keyword>
<dbReference type="PANTHER" id="PTHR13605">
    <property type="entry name" value="ER MEMBRANE PROTEIN COMPLEX SUBUNIT 7"/>
    <property type="match status" value="1"/>
</dbReference>
<keyword evidence="3" id="KW-0812">Transmembrane</keyword>
<proteinExistence type="inferred from homology"/>
<keyword evidence="4 8" id="KW-0732">Signal</keyword>
<evidence type="ECO:0000259" key="9">
    <source>
        <dbReference type="Pfam" id="PF09430"/>
    </source>
</evidence>
<feature type="region of interest" description="Disordered" evidence="7">
    <location>
        <begin position="173"/>
        <end position="205"/>
    </location>
</feature>
<dbReference type="EMBL" id="HBGA01123553">
    <property type="protein sequence ID" value="CAD9034454.1"/>
    <property type="molecule type" value="Transcribed_RNA"/>
</dbReference>
<feature type="compositionally biased region" description="Basic and acidic residues" evidence="7">
    <location>
        <begin position="190"/>
        <end position="205"/>
    </location>
</feature>
<reference evidence="10" key="1">
    <citation type="submission" date="2021-01" db="EMBL/GenBank/DDBJ databases">
        <authorList>
            <person name="Corre E."/>
            <person name="Pelletier E."/>
            <person name="Niang G."/>
            <person name="Scheremetjew M."/>
            <person name="Finn R."/>
            <person name="Kale V."/>
            <person name="Holt S."/>
            <person name="Cochrane G."/>
            <person name="Meng A."/>
            <person name="Brown T."/>
            <person name="Cohen L."/>
        </authorList>
    </citation>
    <scope>NUCLEOTIDE SEQUENCE</scope>
    <source>
        <strain evidence="10">NIES-381</strain>
    </source>
</reference>
<dbReference type="InterPro" id="IPR039163">
    <property type="entry name" value="EMC7"/>
</dbReference>
<evidence type="ECO:0000256" key="2">
    <source>
        <dbReference type="ARBA" id="ARBA00008880"/>
    </source>
</evidence>
<comment type="subcellular location">
    <subcellularLocation>
        <location evidence="1">Membrane</location>
        <topology evidence="1">Single-pass membrane protein</topology>
    </subcellularLocation>
</comment>
<gene>
    <name evidence="10" type="ORF">EGYM00392_LOCUS45605</name>
</gene>
<dbReference type="SUPFAM" id="SSF49452">
    <property type="entry name" value="Starch-binding domain-like"/>
    <property type="match status" value="1"/>
</dbReference>
<dbReference type="PANTHER" id="PTHR13605:SF4">
    <property type="entry name" value="ER MEMBRANE PROTEIN COMPLEX SUBUNIT 7"/>
    <property type="match status" value="1"/>
</dbReference>
<name>A0A7S1J7N9_9EUGL</name>
<dbReference type="AlphaFoldDB" id="A0A7S1J7N9"/>
<comment type="similarity">
    <text evidence="2">Belongs to the EMC7 family.</text>
</comment>
<protein>
    <recommendedName>
        <fullName evidence="9">ER membrane protein complex subunit 7 beta-sandwich domain-containing protein</fullName>
    </recommendedName>
</protein>